<evidence type="ECO:0000313" key="1">
    <source>
        <dbReference type="EMBL" id="GIY99441.1"/>
    </source>
</evidence>
<reference evidence="1 2" key="1">
    <citation type="submission" date="2021-06" db="EMBL/GenBank/DDBJ databases">
        <title>Caerostris extrusa draft genome.</title>
        <authorList>
            <person name="Kono N."/>
            <person name="Arakawa K."/>
        </authorList>
    </citation>
    <scope>NUCLEOTIDE SEQUENCE [LARGE SCALE GENOMIC DNA]</scope>
</reference>
<dbReference type="Proteomes" id="UP001054945">
    <property type="component" value="Unassembled WGS sequence"/>
</dbReference>
<proteinExistence type="predicted"/>
<organism evidence="1 2">
    <name type="scientific">Caerostris extrusa</name>
    <name type="common">Bark spider</name>
    <name type="synonym">Caerostris bankana</name>
    <dbReference type="NCBI Taxonomy" id="172846"/>
    <lineage>
        <taxon>Eukaryota</taxon>
        <taxon>Metazoa</taxon>
        <taxon>Ecdysozoa</taxon>
        <taxon>Arthropoda</taxon>
        <taxon>Chelicerata</taxon>
        <taxon>Arachnida</taxon>
        <taxon>Araneae</taxon>
        <taxon>Araneomorphae</taxon>
        <taxon>Entelegynae</taxon>
        <taxon>Araneoidea</taxon>
        <taxon>Araneidae</taxon>
        <taxon>Caerostris</taxon>
    </lineage>
</organism>
<dbReference type="EMBL" id="BPLR01018421">
    <property type="protein sequence ID" value="GIY99441.1"/>
    <property type="molecule type" value="Genomic_DNA"/>
</dbReference>
<sequence length="86" mass="9517">MLMINDDAHQIDTQLIGLGNLLSVATGSRIGITPHIEIQCTSPSLETPFRRISGVLKGLRKTVSCRSWFQDWGHPIWIQCTIGAQS</sequence>
<gene>
    <name evidence="1" type="ORF">CEXT_334061</name>
</gene>
<keyword evidence="2" id="KW-1185">Reference proteome</keyword>
<dbReference type="AlphaFoldDB" id="A0AAV4XWC7"/>
<evidence type="ECO:0000313" key="2">
    <source>
        <dbReference type="Proteomes" id="UP001054945"/>
    </source>
</evidence>
<name>A0AAV4XWC7_CAEEX</name>
<accession>A0AAV4XWC7</accession>
<comment type="caution">
    <text evidence="1">The sequence shown here is derived from an EMBL/GenBank/DDBJ whole genome shotgun (WGS) entry which is preliminary data.</text>
</comment>
<protein>
    <submittedName>
        <fullName evidence="1">Uncharacterized protein</fullName>
    </submittedName>
</protein>